<keyword evidence="2 7" id="KW-0436">Ligase</keyword>
<gene>
    <name evidence="7" type="ordered locus">Hbor_18640</name>
</gene>
<evidence type="ECO:0000256" key="4">
    <source>
        <dbReference type="ARBA" id="ARBA00023098"/>
    </source>
</evidence>
<comment type="similarity">
    <text evidence="1">Belongs to the ATP-dependent AMP-binding enzyme family.</text>
</comment>
<dbReference type="EMBL" id="CP001690">
    <property type="protein sequence ID" value="ADQ67431.1"/>
    <property type="molecule type" value="Genomic_DNA"/>
</dbReference>
<accession>E4NN93</accession>
<evidence type="ECO:0000313" key="8">
    <source>
        <dbReference type="Proteomes" id="UP000006663"/>
    </source>
</evidence>
<protein>
    <submittedName>
        <fullName evidence="7">Acyl-CoA synthetase (AMP-forming)/AMP-acid ligase II</fullName>
    </submittedName>
</protein>
<reference evidence="7 8" key="1">
    <citation type="journal article" date="2009" name="Stand. Genomic Sci.">
        <title>Complete genome sequence of Halogeometricum borinquense type strain (PR3).</title>
        <authorList>
            <person name="Malfatti S."/>
            <person name="Tindall B.J."/>
            <person name="Schneider S."/>
            <person name="Fahnrich R."/>
            <person name="Lapidus A."/>
            <person name="Labuttii K."/>
            <person name="Copeland A."/>
            <person name="Glavina Del Rio T."/>
            <person name="Nolan M."/>
            <person name="Chen F."/>
            <person name="Lucas S."/>
            <person name="Tice H."/>
            <person name="Cheng J.F."/>
            <person name="Bruce D."/>
            <person name="Goodwin L."/>
            <person name="Pitluck S."/>
            <person name="Anderson I."/>
            <person name="Pati A."/>
            <person name="Ivanova N."/>
            <person name="Mavromatis K."/>
            <person name="Chen A."/>
            <person name="Palaniappan K."/>
            <person name="D'haeseleer P."/>
            <person name="Goker M."/>
            <person name="Bristow J."/>
            <person name="Eisen J.A."/>
            <person name="Markowitz V."/>
            <person name="Hugenholtz P."/>
            <person name="Kyrpides N.C."/>
            <person name="Klenk H.P."/>
            <person name="Chain P."/>
        </authorList>
    </citation>
    <scope>NUCLEOTIDE SEQUENCE [LARGE SCALE GENOMIC DNA]</scope>
    <source>
        <strain evidence="8">ATCC 700274 / DSM 11551 / JCM 10706 / KCTC 4070 / PR3</strain>
    </source>
</reference>
<dbReference type="CDD" id="cd12119">
    <property type="entry name" value="ttLC_FACS_AlkK_like"/>
    <property type="match status" value="1"/>
</dbReference>
<dbReference type="AlphaFoldDB" id="E4NN93"/>
<evidence type="ECO:0000256" key="3">
    <source>
        <dbReference type="ARBA" id="ARBA00022832"/>
    </source>
</evidence>
<dbReference type="Gene3D" id="3.40.50.12780">
    <property type="entry name" value="N-terminal domain of ligase-like"/>
    <property type="match status" value="1"/>
</dbReference>
<feature type="domain" description="AMP-binding enzyme C-terminal" evidence="6">
    <location>
        <begin position="464"/>
        <end position="541"/>
    </location>
</feature>
<dbReference type="PANTHER" id="PTHR43859">
    <property type="entry name" value="ACYL-ACTIVATING ENZYME"/>
    <property type="match status" value="1"/>
</dbReference>
<evidence type="ECO:0000259" key="5">
    <source>
        <dbReference type="Pfam" id="PF00501"/>
    </source>
</evidence>
<dbReference type="KEGG" id="hbo:Hbor_18640"/>
<evidence type="ECO:0000256" key="1">
    <source>
        <dbReference type="ARBA" id="ARBA00006432"/>
    </source>
</evidence>
<name>E4NN93_HALBP</name>
<dbReference type="FunFam" id="3.30.300.30:FF:000008">
    <property type="entry name" value="2,3-dihydroxybenzoate-AMP ligase"/>
    <property type="match status" value="1"/>
</dbReference>
<dbReference type="Proteomes" id="UP000006663">
    <property type="component" value="Chromosome"/>
</dbReference>
<evidence type="ECO:0000256" key="2">
    <source>
        <dbReference type="ARBA" id="ARBA00022598"/>
    </source>
</evidence>
<dbReference type="InterPro" id="IPR042099">
    <property type="entry name" value="ANL_N_sf"/>
</dbReference>
<dbReference type="SUPFAM" id="SSF56801">
    <property type="entry name" value="Acetyl-CoA synthetase-like"/>
    <property type="match status" value="1"/>
</dbReference>
<dbReference type="PANTHER" id="PTHR43859:SF4">
    <property type="entry name" value="BUTANOATE--COA LIGASE AAE1-RELATED"/>
    <property type="match status" value="1"/>
</dbReference>
<feature type="domain" description="AMP-dependent synthetase/ligase" evidence="5">
    <location>
        <begin position="17"/>
        <end position="399"/>
    </location>
</feature>
<dbReference type="InterPro" id="IPR025110">
    <property type="entry name" value="AMP-bd_C"/>
</dbReference>
<dbReference type="STRING" id="469382.Hbor_18640"/>
<keyword evidence="3" id="KW-0276">Fatty acid metabolism</keyword>
<sequence>MGGMPGATDQTLRPFLWRAQKMFPDREVVSRTHEGRERYTYSEYGARVAQLANALAGAGIEDGDRVGTFCWNHHRHFEAYFAVPSMGAQLHTINPLLPDHHIQYIVENAADRLLFVDPSLVEKLAGAYDEDAFESVEQFVVMGSEVPDTPLENVTDYESFVGGEETDYDWPNLPEEQPAGMCYTSGTTGKPKGVEYTQQMLWSHTMASLPEAGLDLRSSDVVMPVVPMFHVNAWGFPFSTTAAGAKHVYPGPSPTPEDLATLIEEEGVTITAGVPTVWLGLLEYLAENDADMSSLERIVIGGSAAPKSVIRRFDEEYDVTVTHAWGMTEMAPLGTVANLKPGMESLPKEEQYEKQAKQGLLVPGLEMRVVDDDGEEVPWNGEDFGELWVRGPWVTTEYFERPEANEEDFEVPAGGASGQSADEVSGVWLKTGDVVTVDPEGYVKIVDRAKDVIKSGGEWISSVELENALMANDNVAEATVVGVPHERWQERPVAFVVPTRGTDEDSLKAELIEMVEDEFPKWWAPDEVVFIEEVPKTATGKFDKKVLREQYDDQSLVEGKTPDDAAPDAND</sequence>
<dbReference type="InterPro" id="IPR045851">
    <property type="entry name" value="AMP-bd_C_sf"/>
</dbReference>
<keyword evidence="4" id="KW-0443">Lipid metabolism</keyword>
<organism evidence="7 8">
    <name type="scientific">Halogeometricum borinquense (strain ATCC 700274 / DSM 11551 / JCM 10706 / KCTC 4070 / PR3)</name>
    <dbReference type="NCBI Taxonomy" id="469382"/>
    <lineage>
        <taxon>Archaea</taxon>
        <taxon>Methanobacteriati</taxon>
        <taxon>Methanobacteriota</taxon>
        <taxon>Stenosarchaea group</taxon>
        <taxon>Halobacteria</taxon>
        <taxon>Halobacteriales</taxon>
        <taxon>Haloferacaceae</taxon>
        <taxon>Halogeometricum</taxon>
    </lineage>
</organism>
<keyword evidence="8" id="KW-1185">Reference proteome</keyword>
<dbReference type="Gene3D" id="3.30.300.30">
    <property type="match status" value="1"/>
</dbReference>
<dbReference type="HOGENOM" id="CLU_000022_59_5_2"/>
<evidence type="ECO:0000313" key="7">
    <source>
        <dbReference type="EMBL" id="ADQ67431.1"/>
    </source>
</evidence>
<dbReference type="Pfam" id="PF13193">
    <property type="entry name" value="AMP-binding_C"/>
    <property type="match status" value="1"/>
</dbReference>
<dbReference type="InterPro" id="IPR020845">
    <property type="entry name" value="AMP-binding_CS"/>
</dbReference>
<dbReference type="PROSITE" id="PS00455">
    <property type="entry name" value="AMP_BINDING"/>
    <property type="match status" value="1"/>
</dbReference>
<dbReference type="eggNOG" id="arCOG00856">
    <property type="taxonomic scope" value="Archaea"/>
</dbReference>
<evidence type="ECO:0000259" key="6">
    <source>
        <dbReference type="Pfam" id="PF13193"/>
    </source>
</evidence>
<proteinExistence type="inferred from homology"/>
<dbReference type="InterPro" id="IPR000873">
    <property type="entry name" value="AMP-dep_synth/lig_dom"/>
</dbReference>
<dbReference type="GO" id="GO:0016874">
    <property type="term" value="F:ligase activity"/>
    <property type="evidence" value="ECO:0007669"/>
    <property type="project" value="UniProtKB-KW"/>
</dbReference>
<dbReference type="Pfam" id="PF00501">
    <property type="entry name" value="AMP-binding"/>
    <property type="match status" value="1"/>
</dbReference>
<dbReference type="NCBIfam" id="NF004837">
    <property type="entry name" value="PRK06187.1"/>
    <property type="match status" value="1"/>
</dbReference>
<dbReference type="GO" id="GO:0006631">
    <property type="term" value="P:fatty acid metabolic process"/>
    <property type="evidence" value="ECO:0007669"/>
    <property type="project" value="UniProtKB-KW"/>
</dbReference>